<name>A0A645I2J1_9ZZZZ</name>
<dbReference type="Pfam" id="PF12176">
    <property type="entry name" value="MtaB"/>
    <property type="match status" value="1"/>
</dbReference>
<dbReference type="AlphaFoldDB" id="A0A645I2J1"/>
<evidence type="ECO:0000313" key="1">
    <source>
        <dbReference type="EMBL" id="MPN44639.1"/>
    </source>
</evidence>
<accession>A0A645I2J1</accession>
<dbReference type="EMBL" id="VSSQ01103912">
    <property type="protein sequence ID" value="MPN44639.1"/>
    <property type="molecule type" value="Genomic_DNA"/>
</dbReference>
<protein>
    <submittedName>
        <fullName evidence="1">Uncharacterized protein</fullName>
    </submittedName>
</protein>
<dbReference type="InterPro" id="IPR021079">
    <property type="entry name" value="MeOH-cob_MeTrfase_bsu"/>
</dbReference>
<reference evidence="1" key="1">
    <citation type="submission" date="2019-08" db="EMBL/GenBank/DDBJ databases">
        <authorList>
            <person name="Kucharzyk K."/>
            <person name="Murdoch R.W."/>
            <person name="Higgins S."/>
            <person name="Loffler F."/>
        </authorList>
    </citation>
    <scope>NUCLEOTIDE SEQUENCE</scope>
</reference>
<organism evidence="1">
    <name type="scientific">bioreactor metagenome</name>
    <dbReference type="NCBI Taxonomy" id="1076179"/>
    <lineage>
        <taxon>unclassified sequences</taxon>
        <taxon>metagenomes</taxon>
        <taxon>ecological metagenomes</taxon>
    </lineage>
</organism>
<comment type="caution">
    <text evidence="1">The sequence shown here is derived from an EMBL/GenBank/DDBJ whole genome shotgun (WGS) entry which is preliminary data.</text>
</comment>
<proteinExistence type="predicted"/>
<gene>
    <name evidence="1" type="ORF">SDC9_192204</name>
</gene>
<sequence>MAQITDVWSNESVEYHPEFGGSSVQCWLGSLGYEVSLMNTAIQMGQQKTLRDLYMVSDRTRGPEGYVLAYDNAWKVGKAIAENGDNYYLRAKAAATTGAKVIMEGYDKKELILTSKQLLVLKKIITELEGLPDNEDSFYEYCLKKYKDEVPDFNPKSYGL</sequence>